<keyword evidence="1" id="KW-0805">Transcription regulation</keyword>
<evidence type="ECO:0000256" key="3">
    <source>
        <dbReference type="ARBA" id="ARBA00023163"/>
    </source>
</evidence>
<dbReference type="Gene3D" id="1.10.10.10">
    <property type="entry name" value="Winged helix-like DNA-binding domain superfamily/Winged helix DNA-binding domain"/>
    <property type="match status" value="1"/>
</dbReference>
<dbReference type="InterPro" id="IPR000835">
    <property type="entry name" value="HTH_MarR-typ"/>
</dbReference>
<dbReference type="PANTHER" id="PTHR42756">
    <property type="entry name" value="TRANSCRIPTIONAL REGULATOR, MARR"/>
    <property type="match status" value="1"/>
</dbReference>
<feature type="domain" description="HTH marR-type" evidence="4">
    <location>
        <begin position="10"/>
        <end position="147"/>
    </location>
</feature>
<accession>A0A402AAD7</accession>
<organism evidence="5 6">
    <name type="scientific">Tengunoibacter tsumagoiensis</name>
    <dbReference type="NCBI Taxonomy" id="2014871"/>
    <lineage>
        <taxon>Bacteria</taxon>
        <taxon>Bacillati</taxon>
        <taxon>Chloroflexota</taxon>
        <taxon>Ktedonobacteria</taxon>
        <taxon>Ktedonobacterales</taxon>
        <taxon>Dictyobacteraceae</taxon>
        <taxon>Tengunoibacter</taxon>
    </lineage>
</organism>
<proteinExistence type="predicted"/>
<dbReference type="PRINTS" id="PR00598">
    <property type="entry name" value="HTHMARR"/>
</dbReference>
<evidence type="ECO:0000256" key="1">
    <source>
        <dbReference type="ARBA" id="ARBA00023015"/>
    </source>
</evidence>
<keyword evidence="2" id="KW-0238">DNA-binding</keyword>
<name>A0A402AAD7_9CHLR</name>
<dbReference type="InterPro" id="IPR036388">
    <property type="entry name" value="WH-like_DNA-bd_sf"/>
</dbReference>
<dbReference type="Pfam" id="PF01047">
    <property type="entry name" value="MarR"/>
    <property type="match status" value="1"/>
</dbReference>
<dbReference type="SMART" id="SM00529">
    <property type="entry name" value="HTH_DTXR"/>
    <property type="match status" value="1"/>
</dbReference>
<evidence type="ECO:0000313" key="5">
    <source>
        <dbReference type="EMBL" id="GCE16100.1"/>
    </source>
</evidence>
<dbReference type="RefSeq" id="WP_126583483.1">
    <property type="nucleotide sequence ID" value="NZ_BIFR01000002.1"/>
</dbReference>
<dbReference type="InterPro" id="IPR036390">
    <property type="entry name" value="WH_DNA-bd_sf"/>
</dbReference>
<dbReference type="SUPFAM" id="SSF46785">
    <property type="entry name" value="Winged helix' DNA-binding domain"/>
    <property type="match status" value="1"/>
</dbReference>
<dbReference type="InterPro" id="IPR022689">
    <property type="entry name" value="Iron_dep_repressor"/>
</dbReference>
<dbReference type="EMBL" id="BIFR01000002">
    <property type="protein sequence ID" value="GCE16100.1"/>
    <property type="molecule type" value="Genomic_DNA"/>
</dbReference>
<comment type="caution">
    <text evidence="5">The sequence shown here is derived from an EMBL/GenBank/DDBJ whole genome shotgun (WGS) entry which is preliminary data.</text>
</comment>
<dbReference type="AlphaFoldDB" id="A0A402AAD7"/>
<dbReference type="GO" id="GO:0003677">
    <property type="term" value="F:DNA binding"/>
    <property type="evidence" value="ECO:0007669"/>
    <property type="project" value="UniProtKB-KW"/>
</dbReference>
<protein>
    <recommendedName>
        <fullName evidence="4">HTH marR-type domain-containing protein</fullName>
    </recommendedName>
</protein>
<keyword evidence="6" id="KW-1185">Reference proteome</keyword>
<dbReference type="OrthoDB" id="163346at2"/>
<gene>
    <name evidence="5" type="ORF">KTT_59590</name>
</gene>
<evidence type="ECO:0000259" key="4">
    <source>
        <dbReference type="PROSITE" id="PS50995"/>
    </source>
</evidence>
<dbReference type="Proteomes" id="UP000287352">
    <property type="component" value="Unassembled WGS sequence"/>
</dbReference>
<dbReference type="PANTHER" id="PTHR42756:SF1">
    <property type="entry name" value="TRANSCRIPTIONAL REPRESSOR OF EMRAB OPERON"/>
    <property type="match status" value="1"/>
</dbReference>
<sequence length="159" mass="17938">MDTPIDRNENPTTVQKLLRAFMLFERAEWHQRSVDGYKPSEIKLMFCIRKNMRNEAHELKVSDISKMLHVTSPTVTQLLKGLETNGLIERNTDLADRRAVGISLTSKGELVTKKASEAFFASLSGLIEHLGEEKANQLAELLGEVFVYFTEKDGNSPQS</sequence>
<dbReference type="PROSITE" id="PS50995">
    <property type="entry name" value="HTH_MARR_2"/>
    <property type="match status" value="1"/>
</dbReference>
<dbReference type="SMART" id="SM00347">
    <property type="entry name" value="HTH_MARR"/>
    <property type="match status" value="1"/>
</dbReference>
<keyword evidence="3" id="KW-0804">Transcription</keyword>
<dbReference type="GO" id="GO:0046914">
    <property type="term" value="F:transition metal ion binding"/>
    <property type="evidence" value="ECO:0007669"/>
    <property type="project" value="InterPro"/>
</dbReference>
<evidence type="ECO:0000256" key="2">
    <source>
        <dbReference type="ARBA" id="ARBA00023125"/>
    </source>
</evidence>
<dbReference type="GO" id="GO:0003700">
    <property type="term" value="F:DNA-binding transcription factor activity"/>
    <property type="evidence" value="ECO:0007669"/>
    <property type="project" value="InterPro"/>
</dbReference>
<evidence type="ECO:0000313" key="6">
    <source>
        <dbReference type="Proteomes" id="UP000287352"/>
    </source>
</evidence>
<reference evidence="6" key="1">
    <citation type="submission" date="2018-12" db="EMBL/GenBank/DDBJ databases">
        <title>Tengunoibacter tsumagoiensis gen. nov., sp. nov., Dictyobacter kobayashii sp. nov., D. alpinus sp. nov., and D. joshuensis sp. nov. and description of Dictyobacteraceae fam. nov. within the order Ktedonobacterales isolated from Tengu-no-mugimeshi.</title>
        <authorList>
            <person name="Wang C.M."/>
            <person name="Zheng Y."/>
            <person name="Sakai Y."/>
            <person name="Toyoda A."/>
            <person name="Minakuchi Y."/>
            <person name="Abe K."/>
            <person name="Yokota A."/>
            <person name="Yabe S."/>
        </authorList>
    </citation>
    <scope>NUCLEOTIDE SEQUENCE [LARGE SCALE GENOMIC DNA]</scope>
    <source>
        <strain evidence="6">Uno3</strain>
    </source>
</reference>